<keyword evidence="2" id="KW-1185">Reference proteome</keyword>
<dbReference type="EMBL" id="CP000842">
    <property type="protein sequence ID" value="ABW32942.1"/>
    <property type="molecule type" value="Genomic_DNA"/>
</dbReference>
<proteinExistence type="predicted"/>
<protein>
    <submittedName>
        <fullName evidence="1">Uncharacterized protein</fullName>
    </submittedName>
</protein>
<organism evidence="1 2">
    <name type="scientific">Acaryochloris marina (strain MBIC 11017)</name>
    <dbReference type="NCBI Taxonomy" id="329726"/>
    <lineage>
        <taxon>Bacteria</taxon>
        <taxon>Bacillati</taxon>
        <taxon>Cyanobacteriota</taxon>
        <taxon>Cyanophyceae</taxon>
        <taxon>Acaryochloridales</taxon>
        <taxon>Acaryochloridaceae</taxon>
        <taxon>Acaryochloris</taxon>
    </lineage>
</organism>
<sequence>MFGVKPIIRPSTNVTSSLQILFYQSDKRGLSRSEDAKPSLLN</sequence>
<dbReference type="HOGENOM" id="CLU_3245633_0_0_3"/>
<dbReference type="Proteomes" id="UP000000268">
    <property type="component" value="Plasmid pREB5"/>
</dbReference>
<gene>
    <name evidence="1" type="ordered locus">AM1_E0173</name>
</gene>
<dbReference type="AlphaFoldDB" id="A8ZPK6"/>
<dbReference type="KEGG" id="amr:AM1_E0173"/>
<accession>A8ZPK6</accession>
<evidence type="ECO:0000313" key="1">
    <source>
        <dbReference type="EMBL" id="ABW32942.1"/>
    </source>
</evidence>
<name>A8ZPK6_ACAM1</name>
<reference evidence="1 2" key="1">
    <citation type="journal article" date="2008" name="Proc. Natl. Acad. Sci. U.S.A.">
        <title>Niche adaptation and genome expansion in the chlorophyll d-producing cyanobacterium Acaryochloris marina.</title>
        <authorList>
            <person name="Swingley W.D."/>
            <person name="Chen M."/>
            <person name="Cheung P.C."/>
            <person name="Conrad A.L."/>
            <person name="Dejesa L.C."/>
            <person name="Hao J."/>
            <person name="Honchak B.M."/>
            <person name="Karbach L.E."/>
            <person name="Kurdoglu A."/>
            <person name="Lahiri S."/>
            <person name="Mastrian S.D."/>
            <person name="Miyashita H."/>
            <person name="Page L."/>
            <person name="Ramakrishna P."/>
            <person name="Satoh S."/>
            <person name="Sattley W.M."/>
            <person name="Shimada Y."/>
            <person name="Taylor H.L."/>
            <person name="Tomo T."/>
            <person name="Tsuchiya T."/>
            <person name="Wang Z.T."/>
            <person name="Raymond J."/>
            <person name="Mimuro M."/>
            <person name="Blankenship R.E."/>
            <person name="Touchman J.W."/>
        </authorList>
    </citation>
    <scope>NUCLEOTIDE SEQUENCE [LARGE SCALE GENOMIC DNA]</scope>
    <source>
        <strain evidence="2">MBIC 11017</strain>
        <plasmid evidence="2">Plasmid pREB5</plasmid>
    </source>
</reference>
<keyword evidence="1" id="KW-0614">Plasmid</keyword>
<geneLocation type="plasmid" evidence="1 2">
    <name>pREB5</name>
</geneLocation>
<evidence type="ECO:0000313" key="2">
    <source>
        <dbReference type="Proteomes" id="UP000000268"/>
    </source>
</evidence>